<keyword evidence="2" id="KW-0560">Oxidoreductase</keyword>
<evidence type="ECO:0008006" key="5">
    <source>
        <dbReference type="Google" id="ProtNLM"/>
    </source>
</evidence>
<name>A0A2N6NJ33_BEABA</name>
<dbReference type="Gene3D" id="3.40.50.720">
    <property type="entry name" value="NAD(P)-binding Rossmann-like Domain"/>
    <property type="match status" value="1"/>
</dbReference>
<evidence type="ECO:0000313" key="4">
    <source>
        <dbReference type="Proteomes" id="UP000235728"/>
    </source>
</evidence>
<dbReference type="Proteomes" id="UP000235728">
    <property type="component" value="Unassembled WGS sequence"/>
</dbReference>
<evidence type="ECO:0000313" key="3">
    <source>
        <dbReference type="EMBL" id="PMB67226.1"/>
    </source>
</evidence>
<dbReference type="PANTHER" id="PTHR47706:SF5">
    <property type="entry name" value="ISOFLAVONE REDUCTASE"/>
    <property type="match status" value="1"/>
</dbReference>
<dbReference type="AlphaFoldDB" id="A0A2N6NJ33"/>
<dbReference type="InterPro" id="IPR051609">
    <property type="entry name" value="NmrA/Isoflavone_reductase-like"/>
</dbReference>
<accession>A0A2N6NJ33</accession>
<evidence type="ECO:0000256" key="2">
    <source>
        <dbReference type="ARBA" id="ARBA00023002"/>
    </source>
</evidence>
<dbReference type="EMBL" id="MRVG01000007">
    <property type="protein sequence ID" value="PMB67226.1"/>
    <property type="molecule type" value="Genomic_DNA"/>
</dbReference>
<proteinExistence type="predicted"/>
<dbReference type="InterPro" id="IPR036291">
    <property type="entry name" value="NAD(P)-bd_dom_sf"/>
</dbReference>
<keyword evidence="1" id="KW-0521">NADP</keyword>
<dbReference type="SUPFAM" id="SSF51735">
    <property type="entry name" value="NAD(P)-binding Rossmann-fold domains"/>
    <property type="match status" value="1"/>
</dbReference>
<comment type="caution">
    <text evidence="3">The sequence shown here is derived from an EMBL/GenBank/DDBJ whole genome shotgun (WGS) entry which is preliminary data.</text>
</comment>
<organism evidence="3 4">
    <name type="scientific">Beauveria bassiana</name>
    <name type="common">White muscardine disease fungus</name>
    <name type="synonym">Tritirachium shiotae</name>
    <dbReference type="NCBI Taxonomy" id="176275"/>
    <lineage>
        <taxon>Eukaryota</taxon>
        <taxon>Fungi</taxon>
        <taxon>Dikarya</taxon>
        <taxon>Ascomycota</taxon>
        <taxon>Pezizomycotina</taxon>
        <taxon>Sordariomycetes</taxon>
        <taxon>Hypocreomycetidae</taxon>
        <taxon>Hypocreales</taxon>
        <taxon>Cordycipitaceae</taxon>
        <taxon>Beauveria</taxon>
    </lineage>
</organism>
<evidence type="ECO:0000256" key="1">
    <source>
        <dbReference type="ARBA" id="ARBA00022857"/>
    </source>
</evidence>
<dbReference type="GO" id="GO:0016491">
    <property type="term" value="F:oxidoreductase activity"/>
    <property type="evidence" value="ECO:0007669"/>
    <property type="project" value="UniProtKB-KW"/>
</dbReference>
<dbReference type="PANTHER" id="PTHR47706">
    <property type="entry name" value="NMRA-LIKE FAMILY PROTEIN"/>
    <property type="match status" value="1"/>
</dbReference>
<gene>
    <name evidence="3" type="ORF">BM221_006889</name>
</gene>
<protein>
    <recommendedName>
        <fullName evidence="5">NmrA-like domain-containing protein</fullName>
    </recommendedName>
</protein>
<reference evidence="3 4" key="1">
    <citation type="journal article" date="2016" name="Appl. Microbiol. Biotechnol.">
        <title>Characterization of T-DNA insertion mutants with decreased virulence in the entomopathogenic fungus Beauveria bassiana JEF-007.</title>
        <authorList>
            <person name="Kim S."/>
            <person name="Lee S.J."/>
            <person name="Nai Y.S."/>
            <person name="Yu J.S."/>
            <person name="Lee M.R."/>
            <person name="Yang Y.T."/>
            <person name="Kim J.S."/>
        </authorList>
    </citation>
    <scope>NUCLEOTIDE SEQUENCE [LARGE SCALE GENOMIC DNA]</scope>
    <source>
        <strain evidence="3 4">JEF-007</strain>
    </source>
</reference>
<sequence>MEMLRFALSGIDLVISTISGQAQLNLINAAGHGRVSYFVPSEFEGSLTKRPPGRSDPLDRGGAAALTLLRQWADTGSRMKWTAFSCGIFMERFHPYGLAASLGIGVGEGVGTAGSYVADINNGIAEYASRDADGHSVKICLTSVLDVVRFVIAAVDLDPSTWPAEFTMRGDRMKLTEVVDAISAARNVAFQSNNLNYQELASQIAYNTEIGNYSRAAYLQRNLETANGRYDFSRASLNEAVDRSRRIRVHPVNFAQWLATPVGLDAVAEAGSFDIVHPRLIILVGKRGPADAVLGETGEAGEAEIVPALEGLPEVVGHAGSSLTHHGGIVVAEAAGDAAGEKGREGVGGDGAAEAEDFIGDGAGLDKDAFLLDHIYEQRMLVEAVAVAEAAGAEENGVKEVAVGGVAVAERLAGVEEEGNMNTLLGALLAEPKQFGEEVAKGTAAVLVTDNIVAEDEVRKGELGGDAVAPETLTFGRRLEAGDFVVNHLKEVDVVGLGLLVAVAAVVDGPGEAQLGPANAVGLQLAHEGAQVQPDHGLVRQDGGGRDEAVLKLVPDGVDAVVVQVRVVRVQRAAAREPLDEARAAALRELVGHLGEEQKPVALVLGAPHGASLDALLGAVAKGDGAALESLGAVERAVAGHVDAGQTEQLADEVLKVDHGLEVSVQQGALGHAADDAPELSALHAVLAHGKHHGGEDGGVRLAGQLLFNIARPCRLQLLGADALDDAARPLGDGGEGLAESGVGAARLFLGNEVGTAGHVLLQERVAHGGDLLGDFLPNIVGHSHGWGRAGGRAVARMY</sequence>